<dbReference type="InterPro" id="IPR008792">
    <property type="entry name" value="PQQD"/>
</dbReference>
<evidence type="ECO:0000313" key="2">
    <source>
        <dbReference type="EMBL" id="NME11048.1"/>
    </source>
</evidence>
<feature type="transmembrane region" description="Helical" evidence="1">
    <location>
        <begin position="171"/>
        <end position="191"/>
    </location>
</feature>
<evidence type="ECO:0000313" key="3">
    <source>
        <dbReference type="Proteomes" id="UP000573963"/>
    </source>
</evidence>
<gene>
    <name evidence="2" type="ORF">HF875_16060</name>
</gene>
<feature type="transmembrane region" description="Helical" evidence="1">
    <location>
        <begin position="229"/>
        <end position="251"/>
    </location>
</feature>
<dbReference type="Proteomes" id="UP000573963">
    <property type="component" value="Unassembled WGS sequence"/>
</dbReference>
<accession>A0AA44IIM2</accession>
<protein>
    <submittedName>
        <fullName evidence="2">PqqD family peptide modification chaperone</fullName>
    </submittedName>
</protein>
<comment type="caution">
    <text evidence="2">The sequence shown here is derived from an EMBL/GenBank/DDBJ whole genome shotgun (WGS) entry which is preliminary data.</text>
</comment>
<dbReference type="Gene3D" id="1.10.10.1150">
    <property type="entry name" value="Coenzyme PQQ synthesis protein D (PqqD)"/>
    <property type="match status" value="1"/>
</dbReference>
<sequence length="297" mass="33892">MNLFTFLIEKIKALLKIKTVFIIPKSVDLNENLIFDKDLNKSITLNGVAYEILKLVNGKNTIDDIVEELLKKYNVEKAVLERDVINILSNLQDKNLVESKVIGNKIVVLFLNISIFQYVYKKRYSVSESKFGSLIILLYVVTKKLFVMWVITFITIYLFKHNLASEFNEKINYAIDCYIVFILSIISGFVMHEWIHIAVSKIQNQEFRGYILARRFTVSIVKVNIESSLLSILLGPLIPSILGIIIIAISIKIQSIMIFNLGIGFAINAINLLPFTQDGKGILRKVLMKKLMKGAIK</sequence>
<dbReference type="AlphaFoldDB" id="A0AA44IIM2"/>
<dbReference type="Pfam" id="PF05402">
    <property type="entry name" value="PqqD"/>
    <property type="match status" value="1"/>
</dbReference>
<feature type="transmembrane region" description="Helical" evidence="1">
    <location>
        <begin position="257"/>
        <end position="275"/>
    </location>
</feature>
<proteinExistence type="predicted"/>
<reference evidence="2 3" key="1">
    <citation type="submission" date="2020-04" db="EMBL/GenBank/DDBJ databases">
        <authorList>
            <person name="Hitch T.C.A."/>
            <person name="Wylensek D."/>
            <person name="Clavel T."/>
        </authorList>
    </citation>
    <scope>NUCLEOTIDE SEQUENCE [LARGE SCALE GENOMIC DNA]</scope>
    <source>
        <strain evidence="2 3">Med78_4-601-WT-2</strain>
    </source>
</reference>
<dbReference type="RefSeq" id="WP_168932742.1">
    <property type="nucleotide sequence ID" value="NZ_JABAFD010000015.1"/>
</dbReference>
<keyword evidence="1" id="KW-1133">Transmembrane helix</keyword>
<feature type="transmembrane region" description="Helical" evidence="1">
    <location>
        <begin position="101"/>
        <end position="120"/>
    </location>
</feature>
<keyword evidence="1" id="KW-0472">Membrane</keyword>
<feature type="transmembrane region" description="Helical" evidence="1">
    <location>
        <begin position="132"/>
        <end position="159"/>
    </location>
</feature>
<keyword evidence="1" id="KW-0812">Transmembrane</keyword>
<evidence type="ECO:0000256" key="1">
    <source>
        <dbReference type="SAM" id="Phobius"/>
    </source>
</evidence>
<name>A0AA44IIM2_PARBF</name>
<organism evidence="2 3">
    <name type="scientific">Paraclostridium bifermentans</name>
    <name type="common">Clostridium bifermentans</name>
    <dbReference type="NCBI Taxonomy" id="1490"/>
    <lineage>
        <taxon>Bacteria</taxon>
        <taxon>Bacillati</taxon>
        <taxon>Bacillota</taxon>
        <taxon>Clostridia</taxon>
        <taxon>Peptostreptococcales</taxon>
        <taxon>Peptostreptococcaceae</taxon>
        <taxon>Paraclostridium</taxon>
    </lineage>
</organism>
<dbReference type="EMBL" id="JABAFD010000015">
    <property type="protein sequence ID" value="NME11048.1"/>
    <property type="molecule type" value="Genomic_DNA"/>
</dbReference>
<dbReference type="InterPro" id="IPR041881">
    <property type="entry name" value="PqqD_sf"/>
</dbReference>